<evidence type="ECO:0000256" key="1">
    <source>
        <dbReference type="ARBA" id="ARBA00022553"/>
    </source>
</evidence>
<evidence type="ECO:0000259" key="4">
    <source>
        <dbReference type="PROSITE" id="PS50110"/>
    </source>
</evidence>
<dbReference type="RefSeq" id="WP_179532557.1">
    <property type="nucleotide sequence ID" value="NZ_BAAAPP010000011.1"/>
</dbReference>
<sequence length="133" mass="14400">MGRSAVLVVDDDDDFRALVRLHLVASGFEVEEADSGEGALELVETSPPALVLSDLRMGGMDGAEVRERLARSHPDLPVFVWSALPTRAPSVMRKGLQALESVIAEHRETLLAQRSAQRSAQSSAQHSRRADTA</sequence>
<dbReference type="PANTHER" id="PTHR44591:SF3">
    <property type="entry name" value="RESPONSE REGULATORY DOMAIN-CONTAINING PROTEIN"/>
    <property type="match status" value="1"/>
</dbReference>
<dbReference type="PROSITE" id="PS50110">
    <property type="entry name" value="RESPONSE_REGULATORY"/>
    <property type="match status" value="1"/>
</dbReference>
<keyword evidence="1 2" id="KW-0597">Phosphoprotein</keyword>
<feature type="modified residue" description="4-aspartylphosphate" evidence="2">
    <location>
        <position position="54"/>
    </location>
</feature>
<reference evidence="5 6" key="1">
    <citation type="submission" date="2020-07" db="EMBL/GenBank/DDBJ databases">
        <title>Sequencing the genomes of 1000 actinobacteria strains.</title>
        <authorList>
            <person name="Klenk H.-P."/>
        </authorList>
    </citation>
    <scope>NUCLEOTIDE SEQUENCE [LARGE SCALE GENOMIC DNA]</scope>
    <source>
        <strain evidence="5 6">DSM 18248</strain>
    </source>
</reference>
<dbReference type="InterPro" id="IPR001789">
    <property type="entry name" value="Sig_transdc_resp-reg_receiver"/>
</dbReference>
<proteinExistence type="predicted"/>
<keyword evidence="6" id="KW-1185">Reference proteome</keyword>
<name>A0A7Y9YIJ8_9ACTN</name>
<dbReference type="GO" id="GO:0000160">
    <property type="term" value="P:phosphorelay signal transduction system"/>
    <property type="evidence" value="ECO:0007669"/>
    <property type="project" value="InterPro"/>
</dbReference>
<evidence type="ECO:0000313" key="6">
    <source>
        <dbReference type="Proteomes" id="UP000537326"/>
    </source>
</evidence>
<dbReference type="Gene3D" id="3.40.50.2300">
    <property type="match status" value="1"/>
</dbReference>
<gene>
    <name evidence="5" type="ORF">BKA05_003452</name>
</gene>
<dbReference type="InterPro" id="IPR050595">
    <property type="entry name" value="Bact_response_regulator"/>
</dbReference>
<feature type="domain" description="Response regulatory" evidence="4">
    <location>
        <begin position="5"/>
        <end position="119"/>
    </location>
</feature>
<evidence type="ECO:0000313" key="5">
    <source>
        <dbReference type="EMBL" id="NYI11937.1"/>
    </source>
</evidence>
<dbReference type="Pfam" id="PF00072">
    <property type="entry name" value="Response_reg"/>
    <property type="match status" value="1"/>
</dbReference>
<evidence type="ECO:0000256" key="2">
    <source>
        <dbReference type="PROSITE-ProRule" id="PRU00169"/>
    </source>
</evidence>
<accession>A0A7Y9YIJ8</accession>
<protein>
    <submittedName>
        <fullName evidence="5">CheY-like chemotaxis protein</fullName>
    </submittedName>
</protein>
<dbReference type="InterPro" id="IPR011006">
    <property type="entry name" value="CheY-like_superfamily"/>
</dbReference>
<comment type="caution">
    <text evidence="5">The sequence shown here is derived from an EMBL/GenBank/DDBJ whole genome shotgun (WGS) entry which is preliminary data.</text>
</comment>
<evidence type="ECO:0000256" key="3">
    <source>
        <dbReference type="SAM" id="MobiDB-lite"/>
    </source>
</evidence>
<organism evidence="5 6">
    <name type="scientific">Nocardioides marinus</name>
    <dbReference type="NCBI Taxonomy" id="374514"/>
    <lineage>
        <taxon>Bacteria</taxon>
        <taxon>Bacillati</taxon>
        <taxon>Actinomycetota</taxon>
        <taxon>Actinomycetes</taxon>
        <taxon>Propionibacteriales</taxon>
        <taxon>Nocardioidaceae</taxon>
        <taxon>Nocardioides</taxon>
    </lineage>
</organism>
<dbReference type="SMART" id="SM00448">
    <property type="entry name" value="REC"/>
    <property type="match status" value="1"/>
</dbReference>
<dbReference type="EMBL" id="JACBZI010000001">
    <property type="protein sequence ID" value="NYI11937.1"/>
    <property type="molecule type" value="Genomic_DNA"/>
</dbReference>
<dbReference type="SUPFAM" id="SSF52172">
    <property type="entry name" value="CheY-like"/>
    <property type="match status" value="1"/>
</dbReference>
<dbReference type="Proteomes" id="UP000537326">
    <property type="component" value="Unassembled WGS sequence"/>
</dbReference>
<feature type="compositionally biased region" description="Low complexity" evidence="3">
    <location>
        <begin position="113"/>
        <end position="125"/>
    </location>
</feature>
<dbReference type="PANTHER" id="PTHR44591">
    <property type="entry name" value="STRESS RESPONSE REGULATOR PROTEIN 1"/>
    <property type="match status" value="1"/>
</dbReference>
<dbReference type="AlphaFoldDB" id="A0A7Y9YIJ8"/>
<feature type="region of interest" description="Disordered" evidence="3">
    <location>
        <begin position="113"/>
        <end position="133"/>
    </location>
</feature>